<accession>T0J898</accession>
<gene>
    <name evidence="5" type="ORF">RLDS_02900</name>
    <name evidence="4" type="ORF">RLDS_20220</name>
</gene>
<dbReference type="EMBL" id="ATDP01000056">
    <property type="protein sequence ID" value="EQB18209.1"/>
    <property type="molecule type" value="Genomic_DNA"/>
</dbReference>
<reference evidence="5 6" key="1">
    <citation type="journal article" date="2013" name="Genome Announc.">
        <title>Draft Genome Sequence of Sphingobium lactosutens Strain DS20T, Isolated from a Hexachlorocyclohexane Dumpsite.</title>
        <authorList>
            <person name="Kumar R."/>
            <person name="Dwivedi V."/>
            <person name="Negi V."/>
            <person name="Khurana J.P."/>
            <person name="Lal R."/>
        </authorList>
    </citation>
    <scope>NUCLEOTIDE SEQUENCE [LARGE SCALE GENOMIC DNA]</scope>
    <source>
        <strain evidence="5 6">DS20</strain>
    </source>
</reference>
<evidence type="ECO:0000256" key="2">
    <source>
        <dbReference type="ARBA" id="ARBA00023002"/>
    </source>
</evidence>
<dbReference type="GO" id="GO:0000166">
    <property type="term" value="F:nucleotide binding"/>
    <property type="evidence" value="ECO:0007669"/>
    <property type="project" value="InterPro"/>
</dbReference>
<organism evidence="5 6">
    <name type="scientific">Sphingobium lactosutens DS20</name>
    <dbReference type="NCBI Taxonomy" id="1331060"/>
    <lineage>
        <taxon>Bacteria</taxon>
        <taxon>Pseudomonadati</taxon>
        <taxon>Pseudomonadota</taxon>
        <taxon>Alphaproteobacteria</taxon>
        <taxon>Sphingomonadales</taxon>
        <taxon>Sphingomonadaceae</taxon>
        <taxon>Sphingobium</taxon>
    </lineage>
</organism>
<feature type="domain" description="Gfo/Idh/MocA-like oxidoreductase N-terminal" evidence="3">
    <location>
        <begin position="23"/>
        <end position="138"/>
    </location>
</feature>
<dbReference type="AlphaFoldDB" id="T0J898"/>
<dbReference type="EMBL" id="ATDP01000103">
    <property type="protein sequence ID" value="EQB12462.1"/>
    <property type="molecule type" value="Genomic_DNA"/>
</dbReference>
<name>T0J898_9SPHN</name>
<dbReference type="PANTHER" id="PTHR43708">
    <property type="entry name" value="CONSERVED EXPRESSED OXIDOREDUCTASE (EUROFUNG)"/>
    <property type="match status" value="1"/>
</dbReference>
<keyword evidence="6" id="KW-1185">Reference proteome</keyword>
<dbReference type="Gene3D" id="3.40.50.720">
    <property type="entry name" value="NAD(P)-binding Rossmann-like Domain"/>
    <property type="match status" value="1"/>
</dbReference>
<keyword evidence="2" id="KW-0560">Oxidoreductase</keyword>
<evidence type="ECO:0000256" key="1">
    <source>
        <dbReference type="ARBA" id="ARBA00010928"/>
    </source>
</evidence>
<dbReference type="PANTHER" id="PTHR43708:SF5">
    <property type="entry name" value="CONSERVED EXPRESSED OXIDOREDUCTASE (EUROFUNG)-RELATED"/>
    <property type="match status" value="1"/>
</dbReference>
<dbReference type="eggNOG" id="COG0673">
    <property type="taxonomic scope" value="Bacteria"/>
</dbReference>
<comment type="caution">
    <text evidence="5">The sequence shown here is derived from an EMBL/GenBank/DDBJ whole genome shotgun (WGS) entry which is preliminary data.</text>
</comment>
<evidence type="ECO:0000313" key="6">
    <source>
        <dbReference type="Proteomes" id="UP000015531"/>
    </source>
</evidence>
<dbReference type="Pfam" id="PF01408">
    <property type="entry name" value="GFO_IDH_MocA"/>
    <property type="match status" value="1"/>
</dbReference>
<evidence type="ECO:0000259" key="3">
    <source>
        <dbReference type="Pfam" id="PF01408"/>
    </source>
</evidence>
<dbReference type="SUPFAM" id="SSF51735">
    <property type="entry name" value="NAD(P)-binding Rossmann-fold domains"/>
    <property type="match status" value="1"/>
</dbReference>
<dbReference type="GO" id="GO:0016491">
    <property type="term" value="F:oxidoreductase activity"/>
    <property type="evidence" value="ECO:0007669"/>
    <property type="project" value="UniProtKB-KW"/>
</dbReference>
<dbReference type="InterPro" id="IPR000683">
    <property type="entry name" value="Gfo/Idh/MocA-like_OxRdtase_N"/>
</dbReference>
<dbReference type="Proteomes" id="UP000015531">
    <property type="component" value="Unassembled WGS sequence"/>
</dbReference>
<proteinExistence type="inferred from homology"/>
<evidence type="ECO:0000313" key="4">
    <source>
        <dbReference type="EMBL" id="EQB12462.1"/>
    </source>
</evidence>
<dbReference type="InterPro" id="IPR051317">
    <property type="entry name" value="Gfo/Idh/MocA_oxidoreduct"/>
</dbReference>
<sequence>MRCIRWQREYPQTTKETDHSKPIGVGLIGYGLGGRAFHAPYIRAARDLSLRAVVSRDQGKVHADIANVAVSATVEEMLALPDIELVVVSSPDHLHADHAVQALDAGKHVVINKPFAASLGDARRVVAAAERIGRIVTAFHNRR</sequence>
<evidence type="ECO:0000313" key="5">
    <source>
        <dbReference type="EMBL" id="EQB18209.1"/>
    </source>
</evidence>
<dbReference type="InterPro" id="IPR036291">
    <property type="entry name" value="NAD(P)-bd_dom_sf"/>
</dbReference>
<dbReference type="PATRIC" id="fig|1331060.3.peg.3906"/>
<protein>
    <recommendedName>
        <fullName evidence="3">Gfo/Idh/MocA-like oxidoreductase N-terminal domain-containing protein</fullName>
    </recommendedName>
</protein>
<comment type="similarity">
    <text evidence="1">Belongs to the Gfo/Idh/MocA family.</text>
</comment>
<dbReference type="OrthoDB" id="9792935at2"/>